<keyword evidence="1" id="KW-1185">Reference proteome</keyword>
<name>A0A915IJ77_ROMCU</name>
<reference evidence="2" key="1">
    <citation type="submission" date="2022-11" db="UniProtKB">
        <authorList>
            <consortium name="WormBaseParasite"/>
        </authorList>
    </citation>
    <scope>IDENTIFICATION</scope>
</reference>
<protein>
    <submittedName>
        <fullName evidence="2">Uncharacterized protein</fullName>
    </submittedName>
</protein>
<organism evidence="1 2">
    <name type="scientific">Romanomermis culicivorax</name>
    <name type="common">Nematode worm</name>
    <dbReference type="NCBI Taxonomy" id="13658"/>
    <lineage>
        <taxon>Eukaryota</taxon>
        <taxon>Metazoa</taxon>
        <taxon>Ecdysozoa</taxon>
        <taxon>Nematoda</taxon>
        <taxon>Enoplea</taxon>
        <taxon>Dorylaimia</taxon>
        <taxon>Mermithida</taxon>
        <taxon>Mermithoidea</taxon>
        <taxon>Mermithidae</taxon>
        <taxon>Romanomermis</taxon>
    </lineage>
</organism>
<proteinExistence type="predicted"/>
<evidence type="ECO:0000313" key="1">
    <source>
        <dbReference type="Proteomes" id="UP000887565"/>
    </source>
</evidence>
<accession>A0A915IJ77</accession>
<sequence length="61" mass="7544">MCDDFIHFFQIGPRNTTKRFCENNRENLDFCRILRRNIKDYRLNKDMRHSRKAMAIFKCQS</sequence>
<dbReference type="AlphaFoldDB" id="A0A915IJ77"/>
<dbReference type="Proteomes" id="UP000887565">
    <property type="component" value="Unplaced"/>
</dbReference>
<dbReference type="WBParaSite" id="nRc.2.0.1.t13865-RA">
    <property type="protein sequence ID" value="nRc.2.0.1.t13865-RA"/>
    <property type="gene ID" value="nRc.2.0.1.g13865"/>
</dbReference>
<evidence type="ECO:0000313" key="2">
    <source>
        <dbReference type="WBParaSite" id="nRc.2.0.1.t13865-RA"/>
    </source>
</evidence>